<dbReference type="Proteomes" id="UP000663842">
    <property type="component" value="Unassembled WGS sequence"/>
</dbReference>
<accession>A0A820CIF8</accession>
<evidence type="ECO:0000313" key="1">
    <source>
        <dbReference type="EMBL" id="CAF4207834.1"/>
    </source>
</evidence>
<dbReference type="AlphaFoldDB" id="A0A820CIF8"/>
<sequence length="103" mass="11456">MPTTSNMSSFQQGSNFDPTAQMNTFRSYVSMLADPGSKDENKLKAAQALSEDLEVQPIHKYILSTGTVLIWDPIHLMGCGHMIISSHSFKIVSYIEEISLFIS</sequence>
<dbReference type="EMBL" id="CAJOBF010006496">
    <property type="protein sequence ID" value="CAF4207834.1"/>
    <property type="molecule type" value="Genomic_DNA"/>
</dbReference>
<organism evidence="1 2">
    <name type="scientific">Rotaria magnacalcarata</name>
    <dbReference type="NCBI Taxonomy" id="392030"/>
    <lineage>
        <taxon>Eukaryota</taxon>
        <taxon>Metazoa</taxon>
        <taxon>Spiralia</taxon>
        <taxon>Gnathifera</taxon>
        <taxon>Rotifera</taxon>
        <taxon>Eurotatoria</taxon>
        <taxon>Bdelloidea</taxon>
        <taxon>Philodinida</taxon>
        <taxon>Philodinidae</taxon>
        <taxon>Rotaria</taxon>
    </lineage>
</organism>
<evidence type="ECO:0000313" key="2">
    <source>
        <dbReference type="Proteomes" id="UP000663842"/>
    </source>
</evidence>
<gene>
    <name evidence="1" type="ORF">UXM345_LOCUS28377</name>
</gene>
<protein>
    <submittedName>
        <fullName evidence="1">Uncharacterized protein</fullName>
    </submittedName>
</protein>
<name>A0A820CIF8_9BILA</name>
<comment type="caution">
    <text evidence="1">The sequence shown here is derived from an EMBL/GenBank/DDBJ whole genome shotgun (WGS) entry which is preliminary data.</text>
</comment>
<proteinExistence type="predicted"/>
<reference evidence="1" key="1">
    <citation type="submission" date="2021-02" db="EMBL/GenBank/DDBJ databases">
        <authorList>
            <person name="Nowell W R."/>
        </authorList>
    </citation>
    <scope>NUCLEOTIDE SEQUENCE</scope>
</reference>